<proteinExistence type="predicted"/>
<feature type="domain" description="Cyanovirin-N" evidence="1">
    <location>
        <begin position="62"/>
        <end position="142"/>
    </location>
</feature>
<gene>
    <name evidence="2" type="ORF">B0T18DRAFT_402234</name>
</gene>
<protein>
    <recommendedName>
        <fullName evidence="1">Cyanovirin-N domain-containing protein</fullName>
    </recommendedName>
</protein>
<reference evidence="2" key="1">
    <citation type="submission" date="2023-06" db="EMBL/GenBank/DDBJ databases">
        <title>Genome-scale phylogeny and comparative genomics of the fungal order Sordariales.</title>
        <authorList>
            <consortium name="Lawrence Berkeley National Laboratory"/>
            <person name="Hensen N."/>
            <person name="Bonometti L."/>
            <person name="Westerberg I."/>
            <person name="Brannstrom I.O."/>
            <person name="Guillou S."/>
            <person name="Cros-Aarteil S."/>
            <person name="Calhoun S."/>
            <person name="Haridas S."/>
            <person name="Kuo A."/>
            <person name="Mondo S."/>
            <person name="Pangilinan J."/>
            <person name="Riley R."/>
            <person name="LaButti K."/>
            <person name="Andreopoulos B."/>
            <person name="Lipzen A."/>
            <person name="Chen C."/>
            <person name="Yanf M."/>
            <person name="Daum C."/>
            <person name="Ng V."/>
            <person name="Clum A."/>
            <person name="Steindorff A."/>
            <person name="Ohm R."/>
            <person name="Martin F."/>
            <person name="Silar P."/>
            <person name="Natvig D."/>
            <person name="Lalanne C."/>
            <person name="Gautier V."/>
            <person name="Ament-velasquez S.L."/>
            <person name="Kruys A."/>
            <person name="Hutchinson M.I."/>
            <person name="Powell A.J."/>
            <person name="Barry K."/>
            <person name="Miller A.N."/>
            <person name="Grigoriev I.V."/>
            <person name="Debuchy R."/>
            <person name="Gladieux P."/>
            <person name="Thoren M.H."/>
            <person name="Johannesson H."/>
        </authorList>
    </citation>
    <scope>NUCLEOTIDE SEQUENCE</scope>
    <source>
        <strain evidence="2">SMH3187-1</strain>
    </source>
</reference>
<evidence type="ECO:0000259" key="1">
    <source>
        <dbReference type="Pfam" id="PF08881"/>
    </source>
</evidence>
<dbReference type="SUPFAM" id="SSF51322">
    <property type="entry name" value="Cyanovirin-N"/>
    <property type="match status" value="1"/>
</dbReference>
<name>A0AA40F5F3_9PEZI</name>
<dbReference type="AlphaFoldDB" id="A0AA40F5F3"/>
<sequence>MCVQNIKLKLSHPPRTQTPSSCNSSLQLYLNSEKYLSTMKLSLLAVALTALATHGAASYIGSCRNCRLEGRSAAWLSGDDEAPVLLCDCARSNNAGWRATRLDLNNCIMNNNGYLGALEGGGLEGSCNMFSLRDGKYFSANCRKS</sequence>
<dbReference type="Proteomes" id="UP001172155">
    <property type="component" value="Unassembled WGS sequence"/>
</dbReference>
<dbReference type="Gene3D" id="2.30.60.10">
    <property type="entry name" value="Cyanovirin-N"/>
    <property type="match status" value="1"/>
</dbReference>
<organism evidence="2 3">
    <name type="scientific">Schizothecium vesticola</name>
    <dbReference type="NCBI Taxonomy" id="314040"/>
    <lineage>
        <taxon>Eukaryota</taxon>
        <taxon>Fungi</taxon>
        <taxon>Dikarya</taxon>
        <taxon>Ascomycota</taxon>
        <taxon>Pezizomycotina</taxon>
        <taxon>Sordariomycetes</taxon>
        <taxon>Sordariomycetidae</taxon>
        <taxon>Sordariales</taxon>
        <taxon>Schizotheciaceae</taxon>
        <taxon>Schizothecium</taxon>
    </lineage>
</organism>
<evidence type="ECO:0000313" key="2">
    <source>
        <dbReference type="EMBL" id="KAK0751312.1"/>
    </source>
</evidence>
<dbReference type="Pfam" id="PF08881">
    <property type="entry name" value="CVNH"/>
    <property type="match status" value="1"/>
</dbReference>
<evidence type="ECO:0000313" key="3">
    <source>
        <dbReference type="Proteomes" id="UP001172155"/>
    </source>
</evidence>
<dbReference type="InterPro" id="IPR011058">
    <property type="entry name" value="Cyanovirin-N"/>
</dbReference>
<dbReference type="InterPro" id="IPR036673">
    <property type="entry name" value="Cyanovirin-N_sf"/>
</dbReference>
<keyword evidence="3" id="KW-1185">Reference proteome</keyword>
<accession>A0AA40F5F3</accession>
<dbReference type="EMBL" id="JAUKUD010000002">
    <property type="protein sequence ID" value="KAK0751312.1"/>
    <property type="molecule type" value="Genomic_DNA"/>
</dbReference>
<comment type="caution">
    <text evidence="2">The sequence shown here is derived from an EMBL/GenBank/DDBJ whole genome shotgun (WGS) entry which is preliminary data.</text>
</comment>